<name>N6XBX1_9ACTO</name>
<dbReference type="PROSITE" id="PS00297">
    <property type="entry name" value="HSP70_1"/>
    <property type="match status" value="1"/>
</dbReference>
<dbReference type="RefSeq" id="WP_005962288.1">
    <property type="nucleotide sequence ID" value="NZ_CP040505.1"/>
</dbReference>
<keyword evidence="2" id="KW-0378">Hydrolase</keyword>
<dbReference type="HOGENOM" id="CLU_2730827_0_0_11"/>
<dbReference type="EC" id="3.1.3.73" evidence="2"/>
<dbReference type="AlphaFoldDB" id="N6XBX1"/>
<comment type="caution">
    <text evidence="2">The sequence shown here is derived from an EMBL/GenBank/DDBJ whole genome shotgun (WGS) entry which is preliminary data.</text>
</comment>
<gene>
    <name evidence="2" type="primary">cobC</name>
    <name evidence="2" type="ORF">HMPREF9004_0559</name>
</gene>
<keyword evidence="3" id="KW-1185">Reference proteome</keyword>
<proteinExistence type="inferred from homology"/>
<organism evidence="2 3">
    <name type="scientific">Schaalia cardiffensis F0333</name>
    <dbReference type="NCBI Taxonomy" id="888050"/>
    <lineage>
        <taxon>Bacteria</taxon>
        <taxon>Bacillati</taxon>
        <taxon>Actinomycetota</taxon>
        <taxon>Actinomycetes</taxon>
        <taxon>Actinomycetales</taxon>
        <taxon>Actinomycetaceae</taxon>
        <taxon>Schaalia</taxon>
    </lineage>
</organism>
<evidence type="ECO:0000313" key="2">
    <source>
        <dbReference type="EMBL" id="ENO18688.1"/>
    </source>
</evidence>
<comment type="similarity">
    <text evidence="1">Belongs to the heat shock protein 70 family.</text>
</comment>
<accession>N6XBX1</accession>
<dbReference type="InterPro" id="IPR018181">
    <property type="entry name" value="Heat_shock_70_CS"/>
</dbReference>
<protein>
    <submittedName>
        <fullName evidence="2">Alpha-ribazole phosphatase</fullName>
        <ecNumber evidence="2">3.1.3.73</ecNumber>
    </submittedName>
</protein>
<reference evidence="2 3" key="1">
    <citation type="submission" date="2013-03" db="EMBL/GenBank/DDBJ databases">
        <title>Reference genome for the Human Microbiome Project.</title>
        <authorList>
            <person name="Aqrawi P."/>
            <person name="Ayvaz T."/>
            <person name="Bess C."/>
            <person name="Blankenburg K."/>
            <person name="Coyle M."/>
            <person name="Deng J."/>
            <person name="Forbes L."/>
            <person name="Fowler G."/>
            <person name="Francisco L."/>
            <person name="Fu Q."/>
            <person name="Gibbs R."/>
            <person name="Gross S."/>
            <person name="Gubbala S."/>
            <person name="Hale W."/>
            <person name="Hemphill L."/>
            <person name="Highlander S."/>
            <person name="Hirani K."/>
            <person name="Jackson L."/>
            <person name="Jakkamsetti A."/>
            <person name="Javaid M."/>
            <person name="Jayaseelan J.C."/>
            <person name="Jiang H."/>
            <person name="Joshi V."/>
            <person name="Korchina V."/>
            <person name="Kovar C."/>
            <person name="Lara F."/>
            <person name="Lee S."/>
            <person name="Liu Y."/>
            <person name="Mata R."/>
            <person name="Mathew T."/>
            <person name="Munidasa M."/>
            <person name="Muzny D."/>
            <person name="Nazareth L."/>
            <person name="Ngo R."/>
            <person name="Nguyen L."/>
            <person name="Nguyen N."/>
            <person name="Okwuonu G."/>
            <person name="Ongeri F."/>
            <person name="Palculict T."/>
            <person name="Patil S."/>
            <person name="Petrosino J."/>
            <person name="Pham C."/>
            <person name="Pham P."/>
            <person name="Pu L.-L."/>
            <person name="Qin X."/>
            <person name="Qu J."/>
            <person name="Reid J."/>
            <person name="Ross M."/>
            <person name="Ruth R."/>
            <person name="Saada N."/>
            <person name="San Lucas F."/>
            <person name="Santibanez J."/>
            <person name="Shang Y."/>
            <person name="Simmons D."/>
            <person name="Song X.-Z."/>
            <person name="Tang L.-Y."/>
            <person name="Thornton R."/>
            <person name="Warren J."/>
            <person name="Weissenberger G."/>
            <person name="Wilczek-Boney K."/>
            <person name="Worley K."/>
            <person name="Youmans B."/>
            <person name="Zhang J."/>
            <person name="Zhang L."/>
            <person name="Zhao Z."/>
            <person name="Zhou C."/>
            <person name="Zhu D."/>
            <person name="Zhu Y."/>
        </authorList>
    </citation>
    <scope>NUCLEOTIDE SEQUENCE [LARGE SCALE GENOMIC DNA]</scope>
    <source>
        <strain evidence="2 3">F0333</strain>
    </source>
</reference>
<dbReference type="GO" id="GO:0043755">
    <property type="term" value="F:alpha-ribazole phosphatase activity"/>
    <property type="evidence" value="ECO:0007669"/>
    <property type="project" value="UniProtKB-EC"/>
</dbReference>
<dbReference type="Proteomes" id="UP000013015">
    <property type="component" value="Unassembled WGS sequence"/>
</dbReference>
<dbReference type="STRING" id="888050.HMPREF9004_0559"/>
<evidence type="ECO:0000313" key="3">
    <source>
        <dbReference type="Proteomes" id="UP000013015"/>
    </source>
</evidence>
<evidence type="ECO:0000256" key="1">
    <source>
        <dbReference type="ARBA" id="ARBA00007381"/>
    </source>
</evidence>
<dbReference type="OrthoDB" id="9966791at2"/>
<sequence>MARQGRRREVDLGTSRSSRIRAVPTWRTPTPHEDLAKALAAYILWRLDHPGTTAATSHADTADSTDKEITS</sequence>
<dbReference type="EMBL" id="AQHZ01000009">
    <property type="protein sequence ID" value="ENO18688.1"/>
    <property type="molecule type" value="Genomic_DNA"/>
</dbReference>